<dbReference type="InterPro" id="IPR036028">
    <property type="entry name" value="SH3-like_dom_sf"/>
</dbReference>
<evidence type="ECO:0000256" key="2">
    <source>
        <dbReference type="PROSITE-ProRule" id="PRU00192"/>
    </source>
</evidence>
<dbReference type="EMBL" id="JACGCI010000062">
    <property type="protein sequence ID" value="KAF6749566.1"/>
    <property type="molecule type" value="Genomic_DNA"/>
</dbReference>
<dbReference type="SUPFAM" id="SSF50044">
    <property type="entry name" value="SH3-domain"/>
    <property type="match status" value="1"/>
</dbReference>
<reference evidence="7 8" key="1">
    <citation type="submission" date="2020-07" db="EMBL/GenBank/DDBJ databases">
        <title>Comparative genomics of pyrophilous fungi reveals a link between fire events and developmental genes.</title>
        <authorList>
            <consortium name="DOE Joint Genome Institute"/>
            <person name="Steindorff A.S."/>
            <person name="Carver A."/>
            <person name="Calhoun S."/>
            <person name="Stillman K."/>
            <person name="Liu H."/>
            <person name="Lipzen A."/>
            <person name="Pangilinan J."/>
            <person name="Labutti K."/>
            <person name="Bruns T.D."/>
            <person name="Grigoriev I.V."/>
        </authorList>
    </citation>
    <scope>NUCLEOTIDE SEQUENCE [LARGE SCALE GENOMIC DNA]</scope>
    <source>
        <strain evidence="7 8">CBS 144469</strain>
    </source>
</reference>
<dbReference type="Pfam" id="PF02201">
    <property type="entry name" value="SWIB"/>
    <property type="match status" value="1"/>
</dbReference>
<dbReference type="InterPro" id="IPR003121">
    <property type="entry name" value="SWIB_MDM2_domain"/>
</dbReference>
<dbReference type="AlphaFoldDB" id="A0A8H6HPQ9"/>
<evidence type="ECO:0000259" key="6">
    <source>
        <dbReference type="PROSITE" id="PS51925"/>
    </source>
</evidence>
<evidence type="ECO:0000313" key="8">
    <source>
        <dbReference type="Proteomes" id="UP000521943"/>
    </source>
</evidence>
<comment type="caution">
    <text evidence="7">The sequence shown here is derived from an EMBL/GenBank/DDBJ whole genome shotgun (WGS) entry which is preliminary data.</text>
</comment>
<dbReference type="SUPFAM" id="SSF47592">
    <property type="entry name" value="SWIB/MDM2 domain"/>
    <property type="match status" value="1"/>
</dbReference>
<keyword evidence="8" id="KW-1185">Reference proteome</keyword>
<dbReference type="Pfam" id="PF03114">
    <property type="entry name" value="BAR"/>
    <property type="match status" value="1"/>
</dbReference>
<feature type="compositionally biased region" description="Basic and acidic residues" evidence="3">
    <location>
        <begin position="724"/>
        <end position="735"/>
    </location>
</feature>
<feature type="compositionally biased region" description="Pro residues" evidence="3">
    <location>
        <begin position="1062"/>
        <end position="1071"/>
    </location>
</feature>
<feature type="compositionally biased region" description="Low complexity" evidence="3">
    <location>
        <begin position="696"/>
        <end position="708"/>
    </location>
</feature>
<dbReference type="PROSITE" id="PS50002">
    <property type="entry name" value="SH3"/>
    <property type="match status" value="1"/>
</dbReference>
<feature type="compositionally biased region" description="Low complexity" evidence="3">
    <location>
        <begin position="633"/>
        <end position="647"/>
    </location>
</feature>
<dbReference type="Gene3D" id="1.10.245.10">
    <property type="entry name" value="SWIB/MDM2 domain"/>
    <property type="match status" value="1"/>
</dbReference>
<feature type="domain" description="DM2" evidence="6">
    <location>
        <begin position="186"/>
        <end position="263"/>
    </location>
</feature>
<feature type="domain" description="SH3" evidence="4">
    <location>
        <begin position="829"/>
        <end position="887"/>
    </location>
</feature>
<sequence length="1149" mass="128497">MDHSKLAKRRKLTDKAIPNVLLENPAFAADSKMYQELLESERKLDWTMTRKRLEVQDALSRTPSTTRTLRVFLSHTVSGQVWQSGGEPSSTNFETGEGIPGWQLRIEGRLLEPANSRHRDRVPVRKFSSLVKKMVVELERDPNLYPEGNIVEWPQPGHHAPPLDGFTIRRSGDTPVKLRVVMYLEHFPEQFKVLPELSNILGIKEESRIGVVQALWNYIKLQGLQDKVDRRMIRADDKLRPIFGGESISFQKLPELVNRFLAVPEPVVLWYTVNPNLAPPERPQAWDVEIKMEDTTMKNRMAAMLQSNKESVQTLYKLDEEIALLAQSLHNSHVKKVFLESFAKDPAKFVHTWLESQSRDLESILGSGPTEGMTVRQEELRRSEFFQLPWVEEALGKLRQWAGEVISTSKDKTTVTDELDEFAELERDIDLRKDGAIRLYGACEAYQQSLSKKKVSEAAGDSDKLLPIDALGMVMISHGEQFPEDSRFGSSLVRLGRAHCSIATLQQTYAVQFKDTFMAAIERFLEEIKEYEALRKQLESRRGVLDSATAKFEKTLNSKKDKDKDKLREAEDEMERAQQRYDETIEDMRAHMHALQENEVAQERELSAFLDLEINFVQQHLEILKDVRDDWPDNSSRSSDPSNMSNRQTNASTTPMLPRRAISTPVVQPLPLDSSDDDNYRPPSRGSFRKHKKSESSGSRGPSRPSSRLSRKRTNSSAASSSDKNGKEEKEENKPRRLSVAGWASNAVDNLASRSKKNKDKEAFSTLGDDGADIDSPNVDEDARQPNARRGSFSLKGKVSSRKKSKEALASVAPAPLGPPRILKPRSLQDKKTVKALYDFNGSADELTFRAGTDIKVLNEVVDGWWMGEIDGKKGLFPTSYVSNSPKVSPELPPRPYRPDEGIQATEGDGPSQYALAPPHLDDGNLTSDLEDEFGLQPLTHNRSPFYGGAFNDVMSDQHEETDNDSPKATAAPRRFSDDMDVFLGASQSKMTPKMRSVLLRDDDHHGDTANQPLLRSQSEGPASPITGTSVTPKKAPPPPPPRRPMHSAHSTPAIPARKLGPSPPSIPPRPSTTSSTESIQSFLNNSQSSLSAGHGDDGRGLDYDISPFESAAELPPQGVASNSRGCGRFHPNPFYPKGMCSNCKAYHS</sequence>
<dbReference type="Pfam" id="PF00018">
    <property type="entry name" value="SH3_1"/>
    <property type="match status" value="1"/>
</dbReference>
<dbReference type="PROSITE" id="PS51021">
    <property type="entry name" value="BAR"/>
    <property type="match status" value="1"/>
</dbReference>
<dbReference type="Proteomes" id="UP000521943">
    <property type="component" value="Unassembled WGS sequence"/>
</dbReference>
<organism evidence="7 8">
    <name type="scientific">Ephemerocybe angulata</name>
    <dbReference type="NCBI Taxonomy" id="980116"/>
    <lineage>
        <taxon>Eukaryota</taxon>
        <taxon>Fungi</taxon>
        <taxon>Dikarya</taxon>
        <taxon>Basidiomycota</taxon>
        <taxon>Agaricomycotina</taxon>
        <taxon>Agaricomycetes</taxon>
        <taxon>Agaricomycetidae</taxon>
        <taxon>Agaricales</taxon>
        <taxon>Agaricineae</taxon>
        <taxon>Psathyrellaceae</taxon>
        <taxon>Ephemerocybe</taxon>
    </lineage>
</organism>
<dbReference type="CDD" id="cd00174">
    <property type="entry name" value="SH3"/>
    <property type="match status" value="1"/>
</dbReference>
<name>A0A8H6HPQ9_9AGAR</name>
<dbReference type="CDD" id="cd07593">
    <property type="entry name" value="BAR_MUG137_fungi"/>
    <property type="match status" value="1"/>
</dbReference>
<evidence type="ECO:0000259" key="4">
    <source>
        <dbReference type="PROSITE" id="PS50002"/>
    </source>
</evidence>
<feature type="compositionally biased region" description="Basic and acidic residues" evidence="3">
    <location>
        <begin position="999"/>
        <end position="1008"/>
    </location>
</feature>
<dbReference type="InterPro" id="IPR027267">
    <property type="entry name" value="AH/BAR_dom_sf"/>
</dbReference>
<feature type="region of interest" description="Disordered" evidence="3">
    <location>
        <begin position="950"/>
        <end position="1138"/>
    </location>
</feature>
<dbReference type="Gene3D" id="1.20.1270.60">
    <property type="entry name" value="Arfaptin homology (AH) domain/BAR domain"/>
    <property type="match status" value="1"/>
</dbReference>
<dbReference type="SMART" id="SM00721">
    <property type="entry name" value="BAR"/>
    <property type="match status" value="1"/>
</dbReference>
<dbReference type="Gene3D" id="2.30.30.40">
    <property type="entry name" value="SH3 Domains"/>
    <property type="match status" value="1"/>
</dbReference>
<feature type="region of interest" description="Disordered" evidence="3">
    <location>
        <begin position="629"/>
        <end position="826"/>
    </location>
</feature>
<keyword evidence="1 2" id="KW-0728">SH3 domain</keyword>
<dbReference type="OrthoDB" id="10263741at2759"/>
<dbReference type="InterPro" id="IPR036885">
    <property type="entry name" value="SWIB_MDM2_dom_sf"/>
</dbReference>
<dbReference type="PANTHER" id="PTHR13844">
    <property type="entry name" value="SWI/SNF-RELATED MATRIX-ASSOCIATED ACTIN-DEPENDENT REGULATOR OF CHROMATIN SUBFAMILY D"/>
    <property type="match status" value="1"/>
</dbReference>
<dbReference type="PROSITE" id="PS51925">
    <property type="entry name" value="SWIB_MDM2"/>
    <property type="match status" value="1"/>
</dbReference>
<feature type="compositionally biased region" description="Polar residues" evidence="3">
    <location>
        <begin position="1009"/>
        <end position="1032"/>
    </location>
</feature>
<protein>
    <submittedName>
        <fullName evidence="7">Uncharacterized protein</fullName>
    </submittedName>
</protein>
<accession>A0A8H6HPQ9</accession>
<feature type="domain" description="BAR" evidence="5">
    <location>
        <begin position="407"/>
        <end position="640"/>
    </location>
</feature>
<dbReference type="InterPro" id="IPR019835">
    <property type="entry name" value="SWIB_domain"/>
</dbReference>
<evidence type="ECO:0000259" key="5">
    <source>
        <dbReference type="PROSITE" id="PS51021"/>
    </source>
</evidence>
<feature type="region of interest" description="Disordered" evidence="3">
    <location>
        <begin position="556"/>
        <end position="576"/>
    </location>
</feature>
<evidence type="ECO:0000313" key="7">
    <source>
        <dbReference type="EMBL" id="KAF6749566.1"/>
    </source>
</evidence>
<dbReference type="InterPro" id="IPR001452">
    <property type="entry name" value="SH3_domain"/>
</dbReference>
<proteinExistence type="predicted"/>
<evidence type="ECO:0000256" key="3">
    <source>
        <dbReference type="SAM" id="MobiDB-lite"/>
    </source>
</evidence>
<feature type="region of interest" description="Disordered" evidence="3">
    <location>
        <begin position="883"/>
        <end position="931"/>
    </location>
</feature>
<dbReference type="GO" id="GO:0005737">
    <property type="term" value="C:cytoplasm"/>
    <property type="evidence" value="ECO:0007669"/>
    <property type="project" value="InterPro"/>
</dbReference>
<dbReference type="SMART" id="SM00326">
    <property type="entry name" value="SH3"/>
    <property type="match status" value="1"/>
</dbReference>
<feature type="compositionally biased region" description="Low complexity" evidence="3">
    <location>
        <begin position="1072"/>
        <end position="1092"/>
    </location>
</feature>
<evidence type="ECO:0000256" key="1">
    <source>
        <dbReference type="ARBA" id="ARBA00022443"/>
    </source>
</evidence>
<dbReference type="InterPro" id="IPR004148">
    <property type="entry name" value="BAR_dom"/>
</dbReference>
<dbReference type="CDD" id="cd10568">
    <property type="entry name" value="SWIB_like"/>
    <property type="match status" value="1"/>
</dbReference>
<dbReference type="PRINTS" id="PR00452">
    <property type="entry name" value="SH3DOMAIN"/>
</dbReference>
<dbReference type="SMART" id="SM00151">
    <property type="entry name" value="SWIB"/>
    <property type="match status" value="1"/>
</dbReference>
<dbReference type="SUPFAM" id="SSF103657">
    <property type="entry name" value="BAR/IMD domain-like"/>
    <property type="match status" value="1"/>
</dbReference>
<gene>
    <name evidence="7" type="ORF">DFP72DRAFT_1034615</name>
</gene>